<dbReference type="RefSeq" id="WP_124942875.1">
    <property type="nucleotide sequence ID" value="NZ_RHGY01000002.1"/>
</dbReference>
<evidence type="ECO:0000256" key="5">
    <source>
        <dbReference type="SAM" id="Phobius"/>
    </source>
</evidence>
<sequence length="114" mass="12482">MNNDGLLSQLTTNEKVLVNSEVQSKGKSTVLAYILAIFLGVFGAHRFYMGKTGSGVAMLLITILTLGFGMIITGIWDIVDLFLIPGWIKESNAVVERSAAERILNDPQRLARDI</sequence>
<evidence type="ECO:0000256" key="3">
    <source>
        <dbReference type="ARBA" id="ARBA00022989"/>
    </source>
</evidence>
<comment type="caution">
    <text evidence="7">The sequence shown here is derived from an EMBL/GenBank/DDBJ whole genome shotgun (WGS) entry which is preliminary data.</text>
</comment>
<dbReference type="Pfam" id="PF05154">
    <property type="entry name" value="TM2"/>
    <property type="match status" value="1"/>
</dbReference>
<keyword evidence="4 5" id="KW-0472">Membrane</keyword>
<comment type="subcellular location">
    <subcellularLocation>
        <location evidence="1">Membrane</location>
        <topology evidence="1">Multi-pass membrane protein</topology>
    </subcellularLocation>
</comment>
<dbReference type="PANTHER" id="PTHR21016:SF25">
    <property type="entry name" value="TM2 DOMAIN-CONTAINING PROTEIN DDB_G0277895-RELATED"/>
    <property type="match status" value="1"/>
</dbReference>
<feature type="domain" description="TM2" evidence="6">
    <location>
        <begin position="26"/>
        <end position="80"/>
    </location>
</feature>
<evidence type="ECO:0000256" key="4">
    <source>
        <dbReference type="ARBA" id="ARBA00023136"/>
    </source>
</evidence>
<dbReference type="PANTHER" id="PTHR21016">
    <property type="entry name" value="BETA-AMYLOID BINDING PROTEIN-RELATED"/>
    <property type="match status" value="1"/>
</dbReference>
<feature type="transmembrane region" description="Helical" evidence="5">
    <location>
        <begin position="56"/>
        <end position="76"/>
    </location>
</feature>
<dbReference type="InterPro" id="IPR007829">
    <property type="entry name" value="TM2"/>
</dbReference>
<dbReference type="OrthoDB" id="2004788at2"/>
<accession>A0A3P2RC46</accession>
<dbReference type="EMBL" id="RHGY01000002">
    <property type="protein sequence ID" value="RRG18227.1"/>
    <property type="molecule type" value="Genomic_DNA"/>
</dbReference>
<dbReference type="GO" id="GO:0016020">
    <property type="term" value="C:membrane"/>
    <property type="evidence" value="ECO:0007669"/>
    <property type="project" value="UniProtKB-SubCell"/>
</dbReference>
<dbReference type="InterPro" id="IPR050932">
    <property type="entry name" value="TM2D1-3-like"/>
</dbReference>
<evidence type="ECO:0000313" key="7">
    <source>
        <dbReference type="EMBL" id="RRG18227.1"/>
    </source>
</evidence>
<feature type="transmembrane region" description="Helical" evidence="5">
    <location>
        <begin position="30"/>
        <end position="49"/>
    </location>
</feature>
<evidence type="ECO:0000259" key="6">
    <source>
        <dbReference type="Pfam" id="PF05154"/>
    </source>
</evidence>
<reference evidence="7 8" key="1">
    <citation type="submission" date="2018-10" db="EMBL/GenBank/DDBJ databases">
        <title>Draft genome sequence of Weissella viridescens UCO-SMC3.</title>
        <authorList>
            <person name="Garcia-Cancino A."/>
            <person name="Espinoza-Monje M."/>
            <person name="Albarracin L."/>
            <person name="Garcia-Castillo V."/>
            <person name="Campos-Martin J."/>
            <person name="Nakano Y."/>
            <person name="Guitierrez-Zamorano C."/>
            <person name="Ikeda-Ohtsubo W."/>
            <person name="Morita H."/>
            <person name="Kitazawa H."/>
            <person name="Villena J."/>
        </authorList>
    </citation>
    <scope>NUCLEOTIDE SEQUENCE [LARGE SCALE GENOMIC DNA]</scope>
    <source>
        <strain evidence="7 8">UCO-SMC3</strain>
    </source>
</reference>
<evidence type="ECO:0000256" key="1">
    <source>
        <dbReference type="ARBA" id="ARBA00004141"/>
    </source>
</evidence>
<keyword evidence="2 5" id="KW-0812">Transmembrane</keyword>
<organism evidence="7 8">
    <name type="scientific">Weissella viridescens</name>
    <name type="common">Lactobacillus viridescens</name>
    <dbReference type="NCBI Taxonomy" id="1629"/>
    <lineage>
        <taxon>Bacteria</taxon>
        <taxon>Bacillati</taxon>
        <taxon>Bacillota</taxon>
        <taxon>Bacilli</taxon>
        <taxon>Lactobacillales</taxon>
        <taxon>Lactobacillaceae</taxon>
        <taxon>Weissella</taxon>
    </lineage>
</organism>
<proteinExistence type="predicted"/>
<keyword evidence="3 5" id="KW-1133">Transmembrane helix</keyword>
<dbReference type="Proteomes" id="UP000275836">
    <property type="component" value="Unassembled WGS sequence"/>
</dbReference>
<protein>
    <submittedName>
        <fullName evidence="7">TM2 domain-containing protein</fullName>
    </submittedName>
</protein>
<evidence type="ECO:0000256" key="2">
    <source>
        <dbReference type="ARBA" id="ARBA00022692"/>
    </source>
</evidence>
<name>A0A3P2RC46_WEIVI</name>
<gene>
    <name evidence="7" type="ORF">D3P96_02765</name>
</gene>
<dbReference type="AlphaFoldDB" id="A0A3P2RC46"/>
<evidence type="ECO:0000313" key="8">
    <source>
        <dbReference type="Proteomes" id="UP000275836"/>
    </source>
</evidence>